<protein>
    <recommendedName>
        <fullName evidence="4">DNA mismatch repair protein MutL</fullName>
    </recommendedName>
</protein>
<dbReference type="InterPro" id="IPR037198">
    <property type="entry name" value="MutL_C_sf"/>
</dbReference>
<dbReference type="NCBIfam" id="NF000950">
    <property type="entry name" value="PRK00095.1-3"/>
    <property type="match status" value="1"/>
</dbReference>
<dbReference type="Gene3D" id="3.30.1370.100">
    <property type="entry name" value="MutL, C-terminal domain, regulatory subdomain"/>
    <property type="match status" value="1"/>
</dbReference>
<evidence type="ECO:0000313" key="8">
    <source>
        <dbReference type="EMBL" id="NCU17134.1"/>
    </source>
</evidence>
<dbReference type="Pfam" id="PF01119">
    <property type="entry name" value="DNA_mis_repair"/>
    <property type="match status" value="1"/>
</dbReference>
<keyword evidence="3 4" id="KW-0234">DNA repair</keyword>
<keyword evidence="2 4" id="KW-0227">DNA damage</keyword>
<dbReference type="InterPro" id="IPR020568">
    <property type="entry name" value="Ribosomal_Su5_D2-typ_SF"/>
</dbReference>
<evidence type="ECO:0000313" key="9">
    <source>
        <dbReference type="Proteomes" id="UP000743899"/>
    </source>
</evidence>
<proteinExistence type="inferred from homology"/>
<dbReference type="Proteomes" id="UP000743899">
    <property type="component" value="Unassembled WGS sequence"/>
</dbReference>
<keyword evidence="8" id="KW-0378">Hydrolase</keyword>
<evidence type="ECO:0000256" key="1">
    <source>
        <dbReference type="ARBA" id="ARBA00006082"/>
    </source>
</evidence>
<comment type="function">
    <text evidence="4">This protein is involved in the repair of mismatches in DNA. It is required for dam-dependent methyl-directed DNA mismatch repair. May act as a 'molecular matchmaker', a protein that promotes the formation of a stable complex between two or more DNA-binding proteins in an ATP-dependent manner without itself being part of a final effector complex.</text>
</comment>
<dbReference type="InterPro" id="IPR038973">
    <property type="entry name" value="MutL/Mlh/Pms-like"/>
</dbReference>
<organism evidence="8 9">
    <name type="scientific">Pallidibacillus pasinlerensis</name>
    <dbReference type="NCBI Taxonomy" id="2703818"/>
    <lineage>
        <taxon>Bacteria</taxon>
        <taxon>Bacillati</taxon>
        <taxon>Bacillota</taxon>
        <taxon>Bacilli</taxon>
        <taxon>Bacillales</taxon>
        <taxon>Bacillaceae</taxon>
        <taxon>Pallidibacillus</taxon>
    </lineage>
</organism>
<dbReference type="PANTHER" id="PTHR10073:SF12">
    <property type="entry name" value="DNA MISMATCH REPAIR PROTEIN MLH1"/>
    <property type="match status" value="1"/>
</dbReference>
<dbReference type="CDD" id="cd16926">
    <property type="entry name" value="HATPase_MutL-MLH-PMS-like"/>
    <property type="match status" value="1"/>
</dbReference>
<dbReference type="PANTHER" id="PTHR10073">
    <property type="entry name" value="DNA MISMATCH REPAIR PROTEIN MLH, PMS, MUTL"/>
    <property type="match status" value="1"/>
</dbReference>
<dbReference type="NCBIfam" id="TIGR00585">
    <property type="entry name" value="mutl"/>
    <property type="match status" value="1"/>
</dbReference>
<dbReference type="GO" id="GO:0004519">
    <property type="term" value="F:endonuclease activity"/>
    <property type="evidence" value="ECO:0007669"/>
    <property type="project" value="UniProtKB-KW"/>
</dbReference>
<accession>A0ABX0A133</accession>
<dbReference type="Gene3D" id="3.30.1540.20">
    <property type="entry name" value="MutL, C-terminal domain, dimerisation subdomain"/>
    <property type="match status" value="1"/>
</dbReference>
<gene>
    <name evidence="4 8" type="primary">mutL</name>
    <name evidence="8" type="ORF">GW534_05020</name>
</gene>
<dbReference type="InterPro" id="IPR014721">
    <property type="entry name" value="Ribsml_uS5_D2-typ_fold_subgr"/>
</dbReference>
<feature type="region of interest" description="Disordered" evidence="5">
    <location>
        <begin position="422"/>
        <end position="443"/>
    </location>
</feature>
<dbReference type="EMBL" id="JAACYS010000015">
    <property type="protein sequence ID" value="NCU17134.1"/>
    <property type="molecule type" value="Genomic_DNA"/>
</dbReference>
<dbReference type="SUPFAM" id="SSF118116">
    <property type="entry name" value="DNA mismatch repair protein MutL"/>
    <property type="match status" value="1"/>
</dbReference>
<evidence type="ECO:0000256" key="4">
    <source>
        <dbReference type="HAMAP-Rule" id="MF_00149"/>
    </source>
</evidence>
<evidence type="ECO:0000256" key="2">
    <source>
        <dbReference type="ARBA" id="ARBA00022763"/>
    </source>
</evidence>
<evidence type="ECO:0000256" key="3">
    <source>
        <dbReference type="ARBA" id="ARBA00023204"/>
    </source>
</evidence>
<name>A0ABX0A133_9BACI</name>
<dbReference type="InterPro" id="IPR042120">
    <property type="entry name" value="MutL_C_dimsub"/>
</dbReference>
<dbReference type="Pfam" id="PF13589">
    <property type="entry name" value="HATPase_c_3"/>
    <property type="match status" value="1"/>
</dbReference>
<dbReference type="Pfam" id="PF08676">
    <property type="entry name" value="MutL_C"/>
    <property type="match status" value="1"/>
</dbReference>
<feature type="domain" description="MutL C-terminal dimerisation" evidence="6">
    <location>
        <begin position="481"/>
        <end position="623"/>
    </location>
</feature>
<feature type="domain" description="DNA mismatch repair protein S5" evidence="7">
    <location>
        <begin position="208"/>
        <end position="326"/>
    </location>
</feature>
<dbReference type="SUPFAM" id="SSF55874">
    <property type="entry name" value="ATPase domain of HSP90 chaperone/DNA topoisomerase II/histidine kinase"/>
    <property type="match status" value="1"/>
</dbReference>
<dbReference type="RefSeq" id="WP_161919970.1">
    <property type="nucleotide sequence ID" value="NZ_JAACYS010000015.1"/>
</dbReference>
<dbReference type="InterPro" id="IPR036890">
    <property type="entry name" value="HATPase_C_sf"/>
</dbReference>
<dbReference type="InterPro" id="IPR002099">
    <property type="entry name" value="MutL/Mlh/PMS"/>
</dbReference>
<dbReference type="SMART" id="SM01340">
    <property type="entry name" value="DNA_mis_repair"/>
    <property type="match status" value="1"/>
</dbReference>
<sequence>MTKIIQLSENLSNKIAAGEVVERPASVVKELVENAIDAKSTVIEVHVEEAGLQKIRVIDNGSGIDREDVPLAFERHATSKIKNEQDLFRIRTLGFRGEALPSIASVSKVEVITSTGVGEGTRIVIEGGVRKVLEPASSRKGTDFTVSELFYNTPARLKYMKSLHTELGNITDCLNRIALAHPEVAIKLVHNGRTLLQTNGNGDPRQVLASIYGFKIVKKMIPIKAENLDFKVEGFIALPEITRASRNYISTMINGRFIKNYALTNAVIAGYHTLLPIGRYPIAFLNVIMDPILVDVNVHPAKLEVRLSKEKELSELITNTIKQAFKKETLIPDGAVPKTVKPKSEQISLTLDHLPEDKREQLPITNNNNVKPREIQTLNLNRGYESSVLSKEEREVANKFVQSLMIDRKEREEPTIIHESTSLETDVDESTPLFTNDNSIHTNSTENESIVDEIIENDTEQFEDISEVKSVSSNRVPPLYPIGQMHGTYIFAENENGLYIIDQHAAQERIKYEFYKEKIGDVPKDLQELLIPITLEFSNDEYIKLEENLDELKKVGLFLDPFGINTFIVRSHPIWFPKGEEKETILEIIEQVLAMKKVDLKKLREETAIMMSCKGSIKANHRLRNDEIQALLDTLRKTSDPFTCPHGRPIIIHFSTYEMEKMFKRIM</sequence>
<comment type="caution">
    <text evidence="8">The sequence shown here is derived from an EMBL/GenBank/DDBJ whole genome shotgun (WGS) entry which is preliminary data.</text>
</comment>
<keyword evidence="9" id="KW-1185">Reference proteome</keyword>
<evidence type="ECO:0000256" key="5">
    <source>
        <dbReference type="SAM" id="MobiDB-lite"/>
    </source>
</evidence>
<dbReference type="SMART" id="SM00853">
    <property type="entry name" value="MutL_C"/>
    <property type="match status" value="1"/>
</dbReference>
<evidence type="ECO:0000259" key="6">
    <source>
        <dbReference type="SMART" id="SM00853"/>
    </source>
</evidence>
<dbReference type="PROSITE" id="PS00058">
    <property type="entry name" value="DNA_MISMATCH_REPAIR_1"/>
    <property type="match status" value="1"/>
</dbReference>
<dbReference type="HAMAP" id="MF_00149">
    <property type="entry name" value="DNA_mis_repair"/>
    <property type="match status" value="1"/>
</dbReference>
<dbReference type="Gene3D" id="3.30.230.10">
    <property type="match status" value="1"/>
</dbReference>
<feature type="compositionally biased region" description="Polar residues" evidence="5">
    <location>
        <begin position="432"/>
        <end position="443"/>
    </location>
</feature>
<evidence type="ECO:0000259" key="7">
    <source>
        <dbReference type="SMART" id="SM01340"/>
    </source>
</evidence>
<dbReference type="SUPFAM" id="SSF54211">
    <property type="entry name" value="Ribosomal protein S5 domain 2-like"/>
    <property type="match status" value="1"/>
</dbReference>
<dbReference type="Gene3D" id="3.30.565.10">
    <property type="entry name" value="Histidine kinase-like ATPase, C-terminal domain"/>
    <property type="match status" value="1"/>
</dbReference>
<dbReference type="InterPro" id="IPR020667">
    <property type="entry name" value="DNA_mismatch_repair_MutL"/>
</dbReference>
<dbReference type="CDD" id="cd00782">
    <property type="entry name" value="MutL_Trans"/>
    <property type="match status" value="1"/>
</dbReference>
<dbReference type="InterPro" id="IPR013507">
    <property type="entry name" value="DNA_mismatch_S5_2-like"/>
</dbReference>
<dbReference type="InterPro" id="IPR014762">
    <property type="entry name" value="DNA_mismatch_repair_CS"/>
</dbReference>
<dbReference type="InterPro" id="IPR014790">
    <property type="entry name" value="MutL_C"/>
</dbReference>
<keyword evidence="8" id="KW-0540">Nuclease</keyword>
<reference evidence="8 9" key="1">
    <citation type="submission" date="2020-01" db="EMBL/GenBank/DDBJ databases">
        <title>A novel Bacillus sp. from Pasinler.</title>
        <authorList>
            <person name="Adiguzel A."/>
            <person name="Ay H."/>
            <person name="Baltaci M.O."/>
        </authorList>
    </citation>
    <scope>NUCLEOTIDE SEQUENCE [LARGE SCALE GENOMIC DNA]</scope>
    <source>
        <strain evidence="8 9">P1</strain>
    </source>
</reference>
<keyword evidence="8" id="KW-0255">Endonuclease</keyword>
<comment type="similarity">
    <text evidence="1 4">Belongs to the DNA mismatch repair MutL/HexB family.</text>
</comment>
<dbReference type="InterPro" id="IPR042121">
    <property type="entry name" value="MutL_C_regsub"/>
</dbReference>